<sequence length="278" mass="31660">MSNKSFKMFFLGQIAQSCKIVSTIEASFMRDIVWKVALKKWRTIVVSSKIPSLLTEHSKINLVFSFFFDDSKFALKVAKFLNQNAPLQFCGSNFARHYYSMMSPTNLEMAHKAFTEPDGSCHILCATSGESTGIDHPDVRITVNKGGLHLILYERWTRDIKLDEYNNKELMFIEDPDRPHAILKKGSNKRNHLSRSGLESILAPCIREYCASYFGNSSSSRLDYNIHCCNGSAHVDQVNPFILQNYLLGKIWDRSMDRKENNNMDAMATDGTDDDDSI</sequence>
<dbReference type="InterPro" id="IPR027417">
    <property type="entry name" value="P-loop_NTPase"/>
</dbReference>
<organism evidence="1 2">
    <name type="scientific">Rhodocollybia butyracea</name>
    <dbReference type="NCBI Taxonomy" id="206335"/>
    <lineage>
        <taxon>Eukaryota</taxon>
        <taxon>Fungi</taxon>
        <taxon>Dikarya</taxon>
        <taxon>Basidiomycota</taxon>
        <taxon>Agaricomycotina</taxon>
        <taxon>Agaricomycetes</taxon>
        <taxon>Agaricomycetidae</taxon>
        <taxon>Agaricales</taxon>
        <taxon>Marasmiineae</taxon>
        <taxon>Omphalotaceae</taxon>
        <taxon>Rhodocollybia</taxon>
    </lineage>
</organism>
<dbReference type="Gene3D" id="3.40.50.300">
    <property type="entry name" value="P-loop containing nucleotide triphosphate hydrolases"/>
    <property type="match status" value="1"/>
</dbReference>
<evidence type="ECO:0000313" key="2">
    <source>
        <dbReference type="Proteomes" id="UP000772434"/>
    </source>
</evidence>
<dbReference type="OrthoDB" id="5952536at2759"/>
<gene>
    <name evidence="1" type="ORF">BDP27DRAFT_1429646</name>
</gene>
<evidence type="ECO:0000313" key="1">
    <source>
        <dbReference type="EMBL" id="KAF9060777.1"/>
    </source>
</evidence>
<name>A0A9P5PDK7_9AGAR</name>
<dbReference type="PROSITE" id="PS51257">
    <property type="entry name" value="PROKAR_LIPOPROTEIN"/>
    <property type="match status" value="1"/>
</dbReference>
<dbReference type="AlphaFoldDB" id="A0A9P5PDK7"/>
<proteinExistence type="predicted"/>
<keyword evidence="2" id="KW-1185">Reference proteome</keyword>
<dbReference type="SUPFAM" id="SSF52540">
    <property type="entry name" value="P-loop containing nucleoside triphosphate hydrolases"/>
    <property type="match status" value="1"/>
</dbReference>
<dbReference type="Proteomes" id="UP000772434">
    <property type="component" value="Unassembled WGS sequence"/>
</dbReference>
<protein>
    <submittedName>
        <fullName evidence="1">Uncharacterized protein</fullName>
    </submittedName>
</protein>
<accession>A0A9P5PDK7</accession>
<comment type="caution">
    <text evidence="1">The sequence shown here is derived from an EMBL/GenBank/DDBJ whole genome shotgun (WGS) entry which is preliminary data.</text>
</comment>
<dbReference type="EMBL" id="JADNRY010000227">
    <property type="protein sequence ID" value="KAF9060777.1"/>
    <property type="molecule type" value="Genomic_DNA"/>
</dbReference>
<reference evidence="1" key="1">
    <citation type="submission" date="2020-11" db="EMBL/GenBank/DDBJ databases">
        <authorList>
            <consortium name="DOE Joint Genome Institute"/>
            <person name="Ahrendt S."/>
            <person name="Riley R."/>
            <person name="Andreopoulos W."/>
            <person name="Labutti K."/>
            <person name="Pangilinan J."/>
            <person name="Ruiz-Duenas F.J."/>
            <person name="Barrasa J.M."/>
            <person name="Sanchez-Garcia M."/>
            <person name="Camarero S."/>
            <person name="Miyauchi S."/>
            <person name="Serrano A."/>
            <person name="Linde D."/>
            <person name="Babiker R."/>
            <person name="Drula E."/>
            <person name="Ayuso-Fernandez I."/>
            <person name="Pacheco R."/>
            <person name="Padilla G."/>
            <person name="Ferreira P."/>
            <person name="Barriuso J."/>
            <person name="Kellner H."/>
            <person name="Castanera R."/>
            <person name="Alfaro M."/>
            <person name="Ramirez L."/>
            <person name="Pisabarro A.G."/>
            <person name="Kuo A."/>
            <person name="Tritt A."/>
            <person name="Lipzen A."/>
            <person name="He G."/>
            <person name="Yan M."/>
            <person name="Ng V."/>
            <person name="Cullen D."/>
            <person name="Martin F."/>
            <person name="Rosso M.-N."/>
            <person name="Henrissat B."/>
            <person name="Hibbett D."/>
            <person name="Martinez A.T."/>
            <person name="Grigoriev I.V."/>
        </authorList>
    </citation>
    <scope>NUCLEOTIDE SEQUENCE</scope>
    <source>
        <strain evidence="1">AH 40177</strain>
    </source>
</reference>